<feature type="region of interest" description="Disordered" evidence="1">
    <location>
        <begin position="289"/>
        <end position="383"/>
    </location>
</feature>
<dbReference type="AlphaFoldDB" id="A0A1I7YZU1"/>
<protein>
    <submittedName>
        <fullName evidence="3">XS domain-containing protein</fullName>
    </submittedName>
</protein>
<feature type="compositionally biased region" description="Basic residues" evidence="1">
    <location>
        <begin position="536"/>
        <end position="549"/>
    </location>
</feature>
<reference evidence="3" key="1">
    <citation type="submission" date="2016-11" db="UniProtKB">
        <authorList>
            <consortium name="WormBaseParasite"/>
        </authorList>
    </citation>
    <scope>IDENTIFICATION</scope>
</reference>
<sequence>MRPPLPQVYPDQRNQTVHHEEQLPSNYDYPDGSHLIPVIDQGSGRPQWISTEQQHRLYENGYFAHVPDEDHVIDAEVRAQAEFVQKARFEHSHGNSSFHRDETSRYDMPTPHHGHFQKDEVSLAPPHHQTMTQRYYQAPHDEDPPNFEPHDVKAPVDPRQFDLERRYTSQVEIREGFAPVKHLPQFRHTGEAGAGRKEFGTVQPVVRVRSEAVEHGEQGMVSQDEERMTHGRLQYPQEARKNFVPVEAVSKTNPFAEARAQPTHSSAPQWTPTSKVQSVVQMINQRNKPLNRPAHKEVSHSSQTQIVNVERGNRVSEGNTDATKPSSRGVGAQRTSTMDRNRISYCEDLRGDGEDGAKGGILKKRGNQPQEASSDGPAQGKVDLSSRVIIQPCLVIKNPPPAPPFPEGILKRTQKTPSKEAKHRGSHSDYSNSPTVSTDSALSSDDNLVSAKKQSVSQKCVSKEADLLLLYFKQHPTVLNFIGMQLPKGLVLHMEQLPDQPRVELIEICGAATVTPSSEPPKTTIKARANKEKVMRRASSKKVDKKAKRQSSVQASVRKPSEADSEATIPERSPNLATCGVAVGNTIISISQGPYPGFPEKDIEEDEQMRQHVLELKKQEMIEDFDDVSRQMVSREPSLSISSDDRHTLNGRVPPHVKQRLADSTSHDEHFSDGGARKQRAEPGPLTESQRAESRSGRFMKKSAAALIAKKQTSRNNSPSSGSSSSAKEKPANKKKVGYKLTETRIAAEIANLREREDELRRNRHQLGLPSLEDIVDIWRQGHGGRAPSKPGFGHQEHFVTDCATIGAPLRSARSFDHLHFSANEANTDDVPMRVAKSESFHHLQVENDCIPYAEEPSDRYGNDGIRPMGGTVSSGHLMMGTNVEVHGQQRREVQQRRHNFDHPNVQIKVRAGTAMMDRNGTLDSRSVSDSLCEEAERLLFRVSDQRGRLRRQYNQEFPAVRL</sequence>
<keyword evidence="2" id="KW-1185">Reference proteome</keyword>
<dbReference type="WBParaSite" id="L893_g21405.t1">
    <property type="protein sequence ID" value="L893_g21405.t1"/>
    <property type="gene ID" value="L893_g21405"/>
</dbReference>
<organism evidence="2 3">
    <name type="scientific">Steinernema glaseri</name>
    <dbReference type="NCBI Taxonomy" id="37863"/>
    <lineage>
        <taxon>Eukaryota</taxon>
        <taxon>Metazoa</taxon>
        <taxon>Ecdysozoa</taxon>
        <taxon>Nematoda</taxon>
        <taxon>Chromadorea</taxon>
        <taxon>Rhabditida</taxon>
        <taxon>Tylenchina</taxon>
        <taxon>Panagrolaimomorpha</taxon>
        <taxon>Strongyloidoidea</taxon>
        <taxon>Steinernematidae</taxon>
        <taxon>Steinernema</taxon>
    </lineage>
</organism>
<dbReference type="Proteomes" id="UP000095287">
    <property type="component" value="Unplaced"/>
</dbReference>
<feature type="region of interest" description="Disordered" evidence="1">
    <location>
        <begin position="397"/>
        <end position="443"/>
    </location>
</feature>
<feature type="region of interest" description="Disordered" evidence="1">
    <location>
        <begin position="531"/>
        <end position="571"/>
    </location>
</feature>
<evidence type="ECO:0000256" key="1">
    <source>
        <dbReference type="SAM" id="MobiDB-lite"/>
    </source>
</evidence>
<feature type="compositionally biased region" description="Basic and acidic residues" evidence="1">
    <location>
        <begin position="665"/>
        <end position="681"/>
    </location>
</feature>
<feature type="region of interest" description="Disordered" evidence="1">
    <location>
        <begin position="1"/>
        <end position="28"/>
    </location>
</feature>
<feature type="compositionally biased region" description="Basic and acidic residues" evidence="1">
    <location>
        <begin position="337"/>
        <end position="357"/>
    </location>
</feature>
<evidence type="ECO:0000313" key="3">
    <source>
        <dbReference type="WBParaSite" id="L893_g21405.t1"/>
    </source>
</evidence>
<feature type="compositionally biased region" description="Polar residues" evidence="1">
    <location>
        <begin position="428"/>
        <end position="443"/>
    </location>
</feature>
<evidence type="ECO:0000313" key="2">
    <source>
        <dbReference type="Proteomes" id="UP000095287"/>
    </source>
</evidence>
<accession>A0A1I7YZU1</accession>
<feature type="region of interest" description="Disordered" evidence="1">
    <location>
        <begin position="629"/>
        <end position="737"/>
    </location>
</feature>
<feature type="compositionally biased region" description="Polar residues" evidence="1">
    <location>
        <begin position="316"/>
        <end position="326"/>
    </location>
</feature>
<name>A0A1I7YZU1_9BILA</name>
<feature type="compositionally biased region" description="Low complexity" evidence="1">
    <location>
        <begin position="714"/>
        <end position="726"/>
    </location>
</feature>
<proteinExistence type="predicted"/>